<sequence length="114" mass="12044">MEFKTEPVKAERAMKKEEFLAPNCELPSSHDQAIKAEALVASSDEDAVFLFAAPRPSARPLGRCSCGSSCNHASTAIATTTAIKADNPSPPAQSQTGENPQPGLFSTIKEADPE</sequence>
<dbReference type="EMBL" id="NKCK01000111">
    <property type="protein sequence ID" value="RSL98864.1"/>
    <property type="molecule type" value="Genomic_DNA"/>
</dbReference>
<dbReference type="AlphaFoldDB" id="A0A428TA06"/>
<comment type="caution">
    <text evidence="2">The sequence shown here is derived from an EMBL/GenBank/DDBJ whole genome shotgun (WGS) entry which is preliminary data.</text>
</comment>
<gene>
    <name evidence="2" type="ORF">CEP52_010105</name>
</gene>
<evidence type="ECO:0000313" key="2">
    <source>
        <dbReference type="EMBL" id="RSL98864.1"/>
    </source>
</evidence>
<protein>
    <submittedName>
        <fullName evidence="2">Uncharacterized protein</fullName>
    </submittedName>
</protein>
<organism evidence="2 3">
    <name type="scientific">Fusarium oligoseptatum</name>
    <dbReference type="NCBI Taxonomy" id="2604345"/>
    <lineage>
        <taxon>Eukaryota</taxon>
        <taxon>Fungi</taxon>
        <taxon>Dikarya</taxon>
        <taxon>Ascomycota</taxon>
        <taxon>Pezizomycotina</taxon>
        <taxon>Sordariomycetes</taxon>
        <taxon>Hypocreomycetidae</taxon>
        <taxon>Hypocreales</taxon>
        <taxon>Nectriaceae</taxon>
        <taxon>Fusarium</taxon>
        <taxon>Fusarium solani species complex</taxon>
    </lineage>
</organism>
<accession>A0A428TA06</accession>
<evidence type="ECO:0000256" key="1">
    <source>
        <dbReference type="SAM" id="MobiDB-lite"/>
    </source>
</evidence>
<name>A0A428TA06_9HYPO</name>
<keyword evidence="3" id="KW-1185">Reference proteome</keyword>
<evidence type="ECO:0000313" key="3">
    <source>
        <dbReference type="Proteomes" id="UP000287144"/>
    </source>
</evidence>
<dbReference type="Proteomes" id="UP000287144">
    <property type="component" value="Unassembled WGS sequence"/>
</dbReference>
<feature type="region of interest" description="Disordered" evidence="1">
    <location>
        <begin position="81"/>
        <end position="114"/>
    </location>
</feature>
<reference evidence="2 3" key="1">
    <citation type="submission" date="2017-06" db="EMBL/GenBank/DDBJ databases">
        <title>Comparative genomic analysis of Ambrosia Fusariam Clade fungi.</title>
        <authorList>
            <person name="Stajich J.E."/>
            <person name="Carrillo J."/>
            <person name="Kijimoto T."/>
            <person name="Eskalen A."/>
            <person name="O'Donnell K."/>
            <person name="Kasson M."/>
        </authorList>
    </citation>
    <scope>NUCLEOTIDE SEQUENCE [LARGE SCALE GENOMIC DNA]</scope>
    <source>
        <strain evidence="2 3">NRRL62579</strain>
    </source>
</reference>
<proteinExistence type="predicted"/>